<evidence type="ECO:0000256" key="12">
    <source>
        <dbReference type="ARBA" id="ARBA00045533"/>
    </source>
</evidence>
<evidence type="ECO:0000259" key="15">
    <source>
        <dbReference type="Pfam" id="PF00717"/>
    </source>
</evidence>
<evidence type="ECO:0000256" key="8">
    <source>
        <dbReference type="ARBA" id="ARBA00022824"/>
    </source>
</evidence>
<dbReference type="CDD" id="cd06530">
    <property type="entry name" value="S26_SPase_I"/>
    <property type="match status" value="1"/>
</dbReference>
<evidence type="ECO:0000256" key="3">
    <source>
        <dbReference type="ARBA" id="ARBA00011035"/>
    </source>
</evidence>
<evidence type="ECO:0000256" key="13">
    <source>
        <dbReference type="ARBA" id="ARBA00047037"/>
    </source>
</evidence>
<dbReference type="SUPFAM" id="SSF51306">
    <property type="entry name" value="LexA/Signal peptidase"/>
    <property type="match status" value="1"/>
</dbReference>
<dbReference type="Proteomes" id="UP001648503">
    <property type="component" value="Unassembled WGS sequence"/>
</dbReference>
<keyword evidence="7" id="KW-0812">Transmembrane</keyword>
<organism evidence="16 17">
    <name type="scientific">Batrachochytrium salamandrivorans</name>
    <dbReference type="NCBI Taxonomy" id="1357716"/>
    <lineage>
        <taxon>Eukaryota</taxon>
        <taxon>Fungi</taxon>
        <taxon>Fungi incertae sedis</taxon>
        <taxon>Chytridiomycota</taxon>
        <taxon>Chytridiomycota incertae sedis</taxon>
        <taxon>Chytridiomycetes</taxon>
        <taxon>Rhizophydiales</taxon>
        <taxon>Rhizophydiales incertae sedis</taxon>
        <taxon>Batrachochytrium</taxon>
    </lineage>
</organism>
<comment type="subcellular location">
    <subcellularLocation>
        <location evidence="2">Endoplasmic reticulum membrane</location>
        <topology evidence="2">Single-pass type II membrane protein</topology>
    </subcellularLocation>
</comment>
<comment type="subunit">
    <text evidence="13">Component of the signal peptidase complex (SPC) composed of a catalytic subunit SEC11 and three accessory subunits SPC1, SPC2 and SPC3. The complex induces a local thinning of the ER membrane which is used to measure the length of the signal peptide (SP) h-region of protein substrates. This ensures the selectivity of the complex towards h-regions shorter than 18-20 amino acids. SPC associates with the translocon complex.</text>
</comment>
<dbReference type="EMBL" id="JAFCIX010000555">
    <property type="protein sequence ID" value="KAH6587666.1"/>
    <property type="molecule type" value="Genomic_DNA"/>
</dbReference>
<dbReference type="InterPro" id="IPR019533">
    <property type="entry name" value="Peptidase_S26"/>
</dbReference>
<evidence type="ECO:0000256" key="10">
    <source>
        <dbReference type="ARBA" id="ARBA00022989"/>
    </source>
</evidence>
<evidence type="ECO:0000313" key="16">
    <source>
        <dbReference type="EMBL" id="KAH6587666.1"/>
    </source>
</evidence>
<evidence type="ECO:0000256" key="7">
    <source>
        <dbReference type="ARBA" id="ARBA00022692"/>
    </source>
</evidence>
<dbReference type="Pfam" id="PF00717">
    <property type="entry name" value="Peptidase_S24"/>
    <property type="match status" value="1"/>
</dbReference>
<dbReference type="InterPro" id="IPR015927">
    <property type="entry name" value="Peptidase_S24_S26A/B/C"/>
</dbReference>
<name>A0ABQ8EW58_9FUNG</name>
<keyword evidence="8 14" id="KW-0256">Endoplasmic reticulum</keyword>
<comment type="similarity">
    <text evidence="3 14">Belongs to the peptidase S26B family.</text>
</comment>
<dbReference type="EC" id="3.4.21.89" evidence="4 14"/>
<dbReference type="InterPro" id="IPR001733">
    <property type="entry name" value="Peptidase_S26B"/>
</dbReference>
<evidence type="ECO:0000256" key="11">
    <source>
        <dbReference type="ARBA" id="ARBA00023136"/>
    </source>
</evidence>
<protein>
    <recommendedName>
        <fullName evidence="5 14">Signal peptidase complex catalytic subunit SEC11</fullName>
        <ecNumber evidence="4 14">3.4.21.89</ecNumber>
    </recommendedName>
</protein>
<evidence type="ECO:0000256" key="5">
    <source>
        <dbReference type="ARBA" id="ARBA00019685"/>
    </source>
</evidence>
<keyword evidence="9" id="KW-0735">Signal-anchor</keyword>
<feature type="domain" description="Peptidase S24/S26A/S26B/S26C" evidence="15">
    <location>
        <begin position="73"/>
        <end position="132"/>
    </location>
</feature>
<evidence type="ECO:0000256" key="9">
    <source>
        <dbReference type="ARBA" id="ARBA00022968"/>
    </source>
</evidence>
<sequence length="210" mass="23631">MGSGTSSSSKYLYYCLHLCTASRNSKVPKQRHSPMDILKPILRLSIRQLAIQVLQFLMIISSALMIWKTMSVVLNSESPIVVVLSESMEPSFQRGDLLILSLLSDPIRVGDICVYKIKGKDIPIVHRVLELHENHTTNKTLILTKGDYNPVDDRGLYNRGQLWIEPDDIVGRVTGHLPYMGMLTIMLNDYPQLKVVMLGLLGVSVLLNKE</sequence>
<keyword evidence="11" id="KW-0472">Membrane</keyword>
<evidence type="ECO:0000256" key="6">
    <source>
        <dbReference type="ARBA" id="ARBA00022670"/>
    </source>
</evidence>
<reference evidence="16 17" key="1">
    <citation type="submission" date="2021-02" db="EMBL/GenBank/DDBJ databases">
        <title>Variation within the Batrachochytrium salamandrivorans European outbreak.</title>
        <authorList>
            <person name="Kelly M."/>
            <person name="Pasmans F."/>
            <person name="Shea T.P."/>
            <person name="Munoz J.F."/>
            <person name="Carranza S."/>
            <person name="Cuomo C.A."/>
            <person name="Martel A."/>
        </authorList>
    </citation>
    <scope>NUCLEOTIDE SEQUENCE [LARGE SCALE GENOMIC DNA]</scope>
    <source>
        <strain evidence="16 17">AMFP18/2</strain>
    </source>
</reference>
<evidence type="ECO:0000256" key="2">
    <source>
        <dbReference type="ARBA" id="ARBA00004648"/>
    </source>
</evidence>
<keyword evidence="17" id="KW-1185">Reference proteome</keyword>
<gene>
    <name evidence="16" type="ORF">BASA50_011270</name>
</gene>
<dbReference type="InterPro" id="IPR036286">
    <property type="entry name" value="LexA/Signal_pep-like_sf"/>
</dbReference>
<dbReference type="PANTHER" id="PTHR10806">
    <property type="entry name" value="SIGNAL PEPTIDASE COMPLEX CATALYTIC SUBUNIT SEC11"/>
    <property type="match status" value="1"/>
</dbReference>
<keyword evidence="6 14" id="KW-0645">Protease</keyword>
<proteinExistence type="inferred from homology"/>
<evidence type="ECO:0000256" key="4">
    <source>
        <dbReference type="ARBA" id="ARBA00013208"/>
    </source>
</evidence>
<accession>A0ABQ8EW58</accession>
<dbReference type="NCBIfam" id="TIGR02228">
    <property type="entry name" value="sigpep_I_arch"/>
    <property type="match status" value="1"/>
</dbReference>
<evidence type="ECO:0000313" key="17">
    <source>
        <dbReference type="Proteomes" id="UP001648503"/>
    </source>
</evidence>
<evidence type="ECO:0000256" key="14">
    <source>
        <dbReference type="RuleBase" id="RU362047"/>
    </source>
</evidence>
<evidence type="ECO:0000256" key="1">
    <source>
        <dbReference type="ARBA" id="ARBA00000677"/>
    </source>
</evidence>
<comment type="function">
    <text evidence="12">Catalytic component of the signal peptidase complex (SPC) which catalyzes the cleavage of N-terminal signal sequences from nascent proteins as they are translocated into the lumen of the endoplasmic reticulum. Specifically cleaves N-terminal signal peptides that contain a hydrophobic alpha-helix (h-region) shorter than 18-20 amino acids.</text>
</comment>
<dbReference type="PRINTS" id="PR00728">
    <property type="entry name" value="SIGNALPTASE"/>
</dbReference>
<keyword evidence="14" id="KW-0378">Hydrolase</keyword>
<dbReference type="PANTHER" id="PTHR10806:SF6">
    <property type="entry name" value="SIGNAL PEPTIDASE COMPLEX CATALYTIC SUBUNIT SEC11"/>
    <property type="match status" value="1"/>
</dbReference>
<comment type="caution">
    <text evidence="16">The sequence shown here is derived from an EMBL/GenBank/DDBJ whole genome shotgun (WGS) entry which is preliminary data.</text>
</comment>
<keyword evidence="10" id="KW-1133">Transmembrane helix</keyword>
<comment type="catalytic activity">
    <reaction evidence="1 14">
        <text>Cleavage of hydrophobic, N-terminal signal or leader sequences from secreted and periplasmic proteins.</text>
        <dbReference type="EC" id="3.4.21.89"/>
    </reaction>
</comment>